<dbReference type="Proteomes" id="UP001500571">
    <property type="component" value="Unassembled WGS sequence"/>
</dbReference>
<dbReference type="SUPFAM" id="SSF56112">
    <property type="entry name" value="Protein kinase-like (PK-like)"/>
    <property type="match status" value="1"/>
</dbReference>
<feature type="domain" description="Aminoglycoside phosphotransferase" evidence="1">
    <location>
        <begin position="46"/>
        <end position="242"/>
    </location>
</feature>
<keyword evidence="3" id="KW-1185">Reference proteome</keyword>
<dbReference type="EMBL" id="BAAAPB010000005">
    <property type="protein sequence ID" value="GAA1973685.1"/>
    <property type="molecule type" value="Genomic_DNA"/>
</dbReference>
<evidence type="ECO:0000313" key="3">
    <source>
        <dbReference type="Proteomes" id="UP001500571"/>
    </source>
</evidence>
<proteinExistence type="predicted"/>
<dbReference type="Gene3D" id="3.90.1200.10">
    <property type="match status" value="1"/>
</dbReference>
<comment type="caution">
    <text evidence="2">The sequence shown here is derived from an EMBL/GenBank/DDBJ whole genome shotgun (WGS) entry which is preliminary data.</text>
</comment>
<evidence type="ECO:0000313" key="2">
    <source>
        <dbReference type="EMBL" id="GAA1973685.1"/>
    </source>
</evidence>
<organism evidence="2 3">
    <name type="scientific">Nocardioides panacihumi</name>
    <dbReference type="NCBI Taxonomy" id="400774"/>
    <lineage>
        <taxon>Bacteria</taxon>
        <taxon>Bacillati</taxon>
        <taxon>Actinomycetota</taxon>
        <taxon>Actinomycetes</taxon>
        <taxon>Propionibacteriales</taxon>
        <taxon>Nocardioidaceae</taxon>
        <taxon>Nocardioides</taxon>
    </lineage>
</organism>
<reference evidence="3" key="1">
    <citation type="journal article" date="2019" name="Int. J. Syst. Evol. Microbiol.">
        <title>The Global Catalogue of Microorganisms (GCM) 10K type strain sequencing project: providing services to taxonomists for standard genome sequencing and annotation.</title>
        <authorList>
            <consortium name="The Broad Institute Genomics Platform"/>
            <consortium name="The Broad Institute Genome Sequencing Center for Infectious Disease"/>
            <person name="Wu L."/>
            <person name="Ma J."/>
        </authorList>
    </citation>
    <scope>NUCLEOTIDE SEQUENCE [LARGE SCALE GENOMIC DNA]</scope>
    <source>
        <strain evidence="3">JCM 15309</strain>
    </source>
</reference>
<sequence length="283" mass="31965">MVDELSRLRPEQRDLVARWVPDARVLVDHSWGLVETVVLELSSLHGRLVLKAGGPSDGHIERELRAHREWLRPWVTTGHAPELLYGDAEAKVLVTRYLPGRLLEGTPAQDDPDAYRQAGELLAAYHGQMSTYDDEWHDKFRARVQRSLDGPHRIDPEIEESVRAELATWPSGGSIVVPTHGDWQPRNWLIDGGVVRVIDFGRADLRPPTEDFLRLAGQDFSRDPRLEAAFLDGYGDDPREPEQWRRDLVGQAVGTAVWAYGVGDVEFERFGHRRLGSLYASVG</sequence>
<accession>A0ABP5D3Y9</accession>
<dbReference type="Pfam" id="PF01636">
    <property type="entry name" value="APH"/>
    <property type="match status" value="1"/>
</dbReference>
<dbReference type="InterPro" id="IPR011009">
    <property type="entry name" value="Kinase-like_dom_sf"/>
</dbReference>
<name>A0ABP5D3Y9_9ACTN</name>
<dbReference type="InterPro" id="IPR002575">
    <property type="entry name" value="Aminoglycoside_PTrfase"/>
</dbReference>
<dbReference type="RefSeq" id="WP_344047725.1">
    <property type="nucleotide sequence ID" value="NZ_BAAAPB010000005.1"/>
</dbReference>
<evidence type="ECO:0000259" key="1">
    <source>
        <dbReference type="Pfam" id="PF01636"/>
    </source>
</evidence>
<gene>
    <name evidence="2" type="ORF">GCM10009798_38620</name>
</gene>
<protein>
    <recommendedName>
        <fullName evidence="1">Aminoglycoside phosphotransferase domain-containing protein</fullName>
    </recommendedName>
</protein>